<gene>
    <name evidence="1" type="ORF">DH17_11900</name>
</gene>
<protein>
    <submittedName>
        <fullName evidence="1">Uncharacterized protein</fullName>
    </submittedName>
</protein>
<dbReference type="AlphaFoldDB" id="A0A0B2U8P7"/>
<sequence>MKRYIFLGLVMSLLSACSNVELNPDQVSKQAQEQQLVQVTTIESKKDSYCSPDEAKKLIGQSVPSEAELKKITNAGFVRISRKGQSVRANLVYNHLSVVIDDDSKIIHSNCSLR</sequence>
<accession>A0A0B2U8P7</accession>
<reference evidence="1 2" key="1">
    <citation type="submission" date="2014-03" db="EMBL/GenBank/DDBJ databases">
        <title>Genome sequence of the diesel-degrader and plant-growth promoter Acinetobacter oleivorans PF-1 isolated from the roots of poplar tree.</title>
        <authorList>
            <person name="Gkorezis P."/>
            <person name="van Hamme J."/>
            <person name="Rineau F."/>
            <person name="Vangronsveld J."/>
            <person name="Francetti A."/>
        </authorList>
    </citation>
    <scope>NUCLEOTIDE SEQUENCE [LARGE SCALE GENOMIC DNA]</scope>
    <source>
        <strain evidence="1 2">PF1</strain>
    </source>
</reference>
<dbReference type="Proteomes" id="UP000031012">
    <property type="component" value="Unassembled WGS sequence"/>
</dbReference>
<dbReference type="Gene3D" id="3.30.10.10">
    <property type="entry name" value="Trypsin Inhibitor V, subunit A"/>
    <property type="match status" value="1"/>
</dbReference>
<dbReference type="PROSITE" id="PS51257">
    <property type="entry name" value="PROKAR_LIPOPROTEIN"/>
    <property type="match status" value="1"/>
</dbReference>
<dbReference type="EMBL" id="JHQK01000004">
    <property type="protein sequence ID" value="KHN67386.1"/>
    <property type="molecule type" value="Genomic_DNA"/>
</dbReference>
<name>A0A0B2U8P7_9GAMM</name>
<proteinExistence type="predicted"/>
<comment type="caution">
    <text evidence="1">The sequence shown here is derived from an EMBL/GenBank/DDBJ whole genome shotgun (WGS) entry which is preliminary data.</text>
</comment>
<organism evidence="1 2">
    <name type="scientific">Acinetobacter oleivorans</name>
    <dbReference type="NCBI Taxonomy" id="1148157"/>
    <lineage>
        <taxon>Bacteria</taxon>
        <taxon>Pseudomonadati</taxon>
        <taxon>Pseudomonadota</taxon>
        <taxon>Gammaproteobacteria</taxon>
        <taxon>Moraxellales</taxon>
        <taxon>Moraxellaceae</taxon>
        <taxon>Acinetobacter</taxon>
    </lineage>
</organism>
<evidence type="ECO:0000313" key="2">
    <source>
        <dbReference type="Proteomes" id="UP000031012"/>
    </source>
</evidence>
<evidence type="ECO:0000313" key="1">
    <source>
        <dbReference type="EMBL" id="KHN67386.1"/>
    </source>
</evidence>